<dbReference type="PANTHER" id="PTHR35526">
    <property type="entry name" value="ANTI-SIGMA-F FACTOR RSBW-RELATED"/>
    <property type="match status" value="1"/>
</dbReference>
<evidence type="ECO:0000256" key="1">
    <source>
        <dbReference type="ARBA" id="ARBA00022527"/>
    </source>
</evidence>
<dbReference type="SUPFAM" id="SSF55874">
    <property type="entry name" value="ATPase domain of HSP90 chaperone/DNA topoisomerase II/histidine kinase"/>
    <property type="match status" value="1"/>
</dbReference>
<reference evidence="5" key="1">
    <citation type="journal article" date="2019" name="Int. J. Syst. Evol. Microbiol.">
        <title>The Global Catalogue of Microorganisms (GCM) 10K type strain sequencing project: providing services to taxonomists for standard genome sequencing and annotation.</title>
        <authorList>
            <consortium name="The Broad Institute Genomics Platform"/>
            <consortium name="The Broad Institute Genome Sequencing Center for Infectious Disease"/>
            <person name="Wu L."/>
            <person name="Ma J."/>
        </authorList>
    </citation>
    <scope>NUCLEOTIDE SEQUENCE [LARGE SCALE GENOMIC DNA]</scope>
    <source>
        <strain evidence="5">JCM 14718</strain>
    </source>
</reference>
<accession>A0ABP4SHP3</accession>
<evidence type="ECO:0000313" key="5">
    <source>
        <dbReference type="Proteomes" id="UP001500618"/>
    </source>
</evidence>
<dbReference type="InterPro" id="IPR003594">
    <property type="entry name" value="HATPase_dom"/>
</dbReference>
<dbReference type="Pfam" id="PF13581">
    <property type="entry name" value="HATPase_c_2"/>
    <property type="match status" value="1"/>
</dbReference>
<evidence type="ECO:0000313" key="4">
    <source>
        <dbReference type="EMBL" id="GAA1672171.1"/>
    </source>
</evidence>
<feature type="region of interest" description="Disordered" evidence="2">
    <location>
        <begin position="138"/>
        <end position="163"/>
    </location>
</feature>
<evidence type="ECO:0000259" key="3">
    <source>
        <dbReference type="Pfam" id="PF13581"/>
    </source>
</evidence>
<dbReference type="EMBL" id="BAAANY010000008">
    <property type="protein sequence ID" value="GAA1672171.1"/>
    <property type="molecule type" value="Genomic_DNA"/>
</dbReference>
<dbReference type="PANTHER" id="PTHR35526:SF3">
    <property type="entry name" value="ANTI-SIGMA-F FACTOR RSBW"/>
    <property type="match status" value="1"/>
</dbReference>
<feature type="domain" description="Histidine kinase/HSP90-like ATPase" evidence="3">
    <location>
        <begin position="24"/>
        <end position="125"/>
    </location>
</feature>
<dbReference type="RefSeq" id="WP_279582327.1">
    <property type="nucleotide sequence ID" value="NZ_WOTO01000050.1"/>
</dbReference>
<evidence type="ECO:0000256" key="2">
    <source>
        <dbReference type="SAM" id="MobiDB-lite"/>
    </source>
</evidence>
<gene>
    <name evidence="4" type="ORF">GCM10009765_21940</name>
</gene>
<dbReference type="InterPro" id="IPR036890">
    <property type="entry name" value="HATPase_C_sf"/>
</dbReference>
<sequence length="163" mass="17578">MSVRPTAPNAGHQNEYELTVVDGDSLELVRRSVRELMAGYVGIAIDDAVLVAYELVSNALRHGLPPCACRLIAVDESRSLRIEVDDASADTPRVRTPDLSGGRGLFIVNQLASSWGVICQDAHKTVWAEMNLSHSGDRHADNDVMDSNGLPHRGGGLGVHRAE</sequence>
<protein>
    <recommendedName>
        <fullName evidence="3">Histidine kinase/HSP90-like ATPase domain-containing protein</fullName>
    </recommendedName>
</protein>
<comment type="caution">
    <text evidence="4">The sequence shown here is derived from an EMBL/GenBank/DDBJ whole genome shotgun (WGS) entry which is preliminary data.</text>
</comment>
<dbReference type="CDD" id="cd16936">
    <property type="entry name" value="HATPase_RsbW-like"/>
    <property type="match status" value="1"/>
</dbReference>
<dbReference type="Gene3D" id="3.30.565.10">
    <property type="entry name" value="Histidine kinase-like ATPase, C-terminal domain"/>
    <property type="match status" value="1"/>
</dbReference>
<keyword evidence="1" id="KW-0723">Serine/threonine-protein kinase</keyword>
<dbReference type="Proteomes" id="UP001500618">
    <property type="component" value="Unassembled WGS sequence"/>
</dbReference>
<organism evidence="4 5">
    <name type="scientific">Fodinicola feengrottensis</name>
    <dbReference type="NCBI Taxonomy" id="435914"/>
    <lineage>
        <taxon>Bacteria</taxon>
        <taxon>Bacillati</taxon>
        <taxon>Actinomycetota</taxon>
        <taxon>Actinomycetes</taxon>
        <taxon>Mycobacteriales</taxon>
        <taxon>Fodinicola</taxon>
    </lineage>
</organism>
<name>A0ABP4SHP3_9ACTN</name>
<feature type="compositionally biased region" description="Gly residues" evidence="2">
    <location>
        <begin position="152"/>
        <end position="163"/>
    </location>
</feature>
<keyword evidence="5" id="KW-1185">Reference proteome</keyword>
<dbReference type="InterPro" id="IPR050267">
    <property type="entry name" value="Anti-sigma-factor_SerPK"/>
</dbReference>
<keyword evidence="1" id="KW-0418">Kinase</keyword>
<proteinExistence type="predicted"/>
<keyword evidence="1" id="KW-0808">Transferase</keyword>